<reference evidence="7 8" key="1">
    <citation type="submission" date="2022-11" db="EMBL/GenBank/DDBJ databases">
        <title>Whole genome sequence of Eschrichtius robustus ER-17-0199.</title>
        <authorList>
            <person name="Bruniche-Olsen A."/>
            <person name="Black A.N."/>
            <person name="Fields C.J."/>
            <person name="Walden K."/>
            <person name="Dewoody J.A."/>
        </authorList>
    </citation>
    <scope>NUCLEOTIDE SEQUENCE [LARGE SCALE GENOMIC DNA]</scope>
    <source>
        <strain evidence="7">ER-17-0199</strain>
        <tissue evidence="7">Blubber</tissue>
    </source>
</reference>
<dbReference type="GO" id="GO:0007189">
    <property type="term" value="P:adenylate cyclase-activating G protein-coupled receptor signaling pathway"/>
    <property type="evidence" value="ECO:0007669"/>
    <property type="project" value="TreeGrafter"/>
</dbReference>
<gene>
    <name evidence="7" type="ORF">J1605_000748</name>
</gene>
<protein>
    <recommendedName>
        <fullName evidence="9">G-protein coupled receptor 157</fullName>
    </recommendedName>
</protein>
<keyword evidence="8" id="KW-1185">Reference proteome</keyword>
<feature type="region of interest" description="Disordered" evidence="5">
    <location>
        <begin position="276"/>
        <end position="316"/>
    </location>
</feature>
<dbReference type="PANTHER" id="PTHR23112:SF47">
    <property type="entry name" value="G-PROTEIN COUPLED RECEPTOR 157"/>
    <property type="match status" value="1"/>
</dbReference>
<dbReference type="GO" id="GO:0005886">
    <property type="term" value="C:plasma membrane"/>
    <property type="evidence" value="ECO:0007669"/>
    <property type="project" value="TreeGrafter"/>
</dbReference>
<feature type="compositionally biased region" description="Pro residues" evidence="5">
    <location>
        <begin position="284"/>
        <end position="295"/>
    </location>
</feature>
<keyword evidence="2 6" id="KW-0812">Transmembrane</keyword>
<evidence type="ECO:0000313" key="7">
    <source>
        <dbReference type="EMBL" id="KAJ8780705.1"/>
    </source>
</evidence>
<evidence type="ECO:0008006" key="9">
    <source>
        <dbReference type="Google" id="ProtNLM"/>
    </source>
</evidence>
<dbReference type="Proteomes" id="UP001159641">
    <property type="component" value="Unassembled WGS sequence"/>
</dbReference>
<organism evidence="7 8">
    <name type="scientific">Eschrichtius robustus</name>
    <name type="common">California gray whale</name>
    <name type="synonym">Eschrichtius gibbosus</name>
    <dbReference type="NCBI Taxonomy" id="9764"/>
    <lineage>
        <taxon>Eukaryota</taxon>
        <taxon>Metazoa</taxon>
        <taxon>Chordata</taxon>
        <taxon>Craniata</taxon>
        <taxon>Vertebrata</taxon>
        <taxon>Euteleostomi</taxon>
        <taxon>Mammalia</taxon>
        <taxon>Eutheria</taxon>
        <taxon>Laurasiatheria</taxon>
        <taxon>Artiodactyla</taxon>
        <taxon>Whippomorpha</taxon>
        <taxon>Cetacea</taxon>
        <taxon>Mysticeti</taxon>
        <taxon>Eschrichtiidae</taxon>
        <taxon>Eschrichtius</taxon>
    </lineage>
</organism>
<feature type="transmembrane region" description="Helical" evidence="6">
    <location>
        <begin position="142"/>
        <end position="166"/>
    </location>
</feature>
<dbReference type="Gene3D" id="1.20.1070.10">
    <property type="entry name" value="Rhodopsin 7-helix transmembrane proteins"/>
    <property type="match status" value="1"/>
</dbReference>
<keyword evidence="3 6" id="KW-1133">Transmembrane helix</keyword>
<comment type="caution">
    <text evidence="7">The sequence shown here is derived from an EMBL/GenBank/DDBJ whole genome shotgun (WGS) entry which is preliminary data.</text>
</comment>
<proteinExistence type="predicted"/>
<dbReference type="EMBL" id="JAIQCJ010002152">
    <property type="protein sequence ID" value="KAJ8780705.1"/>
    <property type="molecule type" value="Genomic_DNA"/>
</dbReference>
<evidence type="ECO:0000256" key="1">
    <source>
        <dbReference type="ARBA" id="ARBA00004141"/>
    </source>
</evidence>
<keyword evidence="4 6" id="KW-0472">Membrane</keyword>
<feature type="region of interest" description="Disordered" evidence="5">
    <location>
        <begin position="1"/>
        <end position="25"/>
    </location>
</feature>
<accession>A0AB34GQH2</accession>
<dbReference type="SUPFAM" id="SSF81321">
    <property type="entry name" value="Family A G protein-coupled receptor-like"/>
    <property type="match status" value="1"/>
</dbReference>
<sequence>MPAPTSEEPGNSEIEPGLRGLGRVCPGGRPGRPGLGRAWAEQGWVGGFEDSRPSFLQGHCLLHAWESTVLLAYPASRSLRPRWLCREPGLTSPPPVCSLFLSWGVPLVITVAAVTLKKIGYDASDVSVGWCWIDLEAEDRVLWMLLTGKVWEMLAYVTLPVLYLLIRKHINRAHEALSEYRPLVSRAHQLRRRTSAADKKLVLIPIIFICLRVWSTVRFVLTLCGSPAVQTPVLVVLHGIGNTSQGGANCIMFVLCTRTVRTRLLSLCCCCTSQPSAAAAESPGGPPRPLRPPRPASLRGPGGPQMNFQAPELLPS</sequence>
<evidence type="ECO:0000256" key="4">
    <source>
        <dbReference type="ARBA" id="ARBA00023136"/>
    </source>
</evidence>
<dbReference type="PANTHER" id="PTHR23112">
    <property type="entry name" value="G PROTEIN-COUPLED RECEPTOR 157-RELATED"/>
    <property type="match status" value="1"/>
</dbReference>
<feature type="transmembrane region" description="Helical" evidence="6">
    <location>
        <begin position="201"/>
        <end position="221"/>
    </location>
</feature>
<evidence type="ECO:0000256" key="6">
    <source>
        <dbReference type="SAM" id="Phobius"/>
    </source>
</evidence>
<evidence type="ECO:0000256" key="2">
    <source>
        <dbReference type="ARBA" id="ARBA00022692"/>
    </source>
</evidence>
<name>A0AB34GQH2_ESCRO</name>
<evidence type="ECO:0000256" key="3">
    <source>
        <dbReference type="ARBA" id="ARBA00022989"/>
    </source>
</evidence>
<evidence type="ECO:0000313" key="8">
    <source>
        <dbReference type="Proteomes" id="UP001159641"/>
    </source>
</evidence>
<dbReference type="AlphaFoldDB" id="A0AB34GQH2"/>
<evidence type="ECO:0000256" key="5">
    <source>
        <dbReference type="SAM" id="MobiDB-lite"/>
    </source>
</evidence>
<dbReference type="GO" id="GO:0004930">
    <property type="term" value="F:G protein-coupled receptor activity"/>
    <property type="evidence" value="ECO:0007669"/>
    <property type="project" value="TreeGrafter"/>
</dbReference>
<comment type="subcellular location">
    <subcellularLocation>
        <location evidence="1">Membrane</location>
        <topology evidence="1">Multi-pass membrane protein</topology>
    </subcellularLocation>
</comment>